<protein>
    <recommendedName>
        <fullName evidence="2">C2H2-type domain-containing protein</fullName>
    </recommendedName>
</protein>
<proteinExistence type="predicted"/>
<evidence type="ECO:0000259" key="2">
    <source>
        <dbReference type="PROSITE" id="PS00028"/>
    </source>
</evidence>
<dbReference type="PROSITE" id="PS00028">
    <property type="entry name" value="ZINC_FINGER_C2H2_1"/>
    <property type="match status" value="1"/>
</dbReference>
<dbReference type="OMA" id="ANDSHIK"/>
<evidence type="ECO:0000313" key="4">
    <source>
        <dbReference type="Proteomes" id="UP000242180"/>
    </source>
</evidence>
<keyword evidence="4" id="KW-1185">Reference proteome</keyword>
<feature type="domain" description="C2H2-type" evidence="2">
    <location>
        <begin position="406"/>
        <end position="426"/>
    </location>
</feature>
<reference evidence="3 4" key="1">
    <citation type="submission" date="2016-07" db="EMBL/GenBank/DDBJ databases">
        <title>Pervasive Adenine N6-methylation of Active Genes in Fungi.</title>
        <authorList>
            <consortium name="DOE Joint Genome Institute"/>
            <person name="Mondo S.J."/>
            <person name="Dannebaum R.O."/>
            <person name="Kuo R.C."/>
            <person name="Labutti K."/>
            <person name="Haridas S."/>
            <person name="Kuo A."/>
            <person name="Salamov A."/>
            <person name="Ahrendt S.R."/>
            <person name="Lipzen A."/>
            <person name="Sullivan W."/>
            <person name="Andreopoulos W.B."/>
            <person name="Clum A."/>
            <person name="Lindquist E."/>
            <person name="Daum C."/>
            <person name="Ramamoorthy G.K."/>
            <person name="Gryganskyi A."/>
            <person name="Culley D."/>
            <person name="Magnuson J.K."/>
            <person name="James T.Y."/>
            <person name="O'Malley M.A."/>
            <person name="Stajich J.E."/>
            <person name="Spatafora J.W."/>
            <person name="Visel A."/>
            <person name="Grigoriev I.V."/>
        </authorList>
    </citation>
    <scope>NUCLEOTIDE SEQUENCE [LARGE SCALE GENOMIC DNA]</scope>
    <source>
        <strain evidence="3 4">NRRL 2496</strain>
    </source>
</reference>
<sequence>MPSGGSRKLPRSKKEPKEAHSTASLEVHDHDAEVGITRSGESAHSASGNKGKTPSDPLIYFFSGFCLGIGKPAVEGKAINMTLDVSQFSFLYELSNKCGIDKPSISFPSDGCLSKEFKACKTGSVQWSLKDEAANDSHIKGCIRSILDNTSADWIRSLFPTSKPPKERLLFLSAFILGFIAAAGNVEWTVRGLNPLDAKLHFRRIQMYGSNLSLVRWINAELHETGCTSEIVTYNNRRLSPLLPRSFRIVVKNADGNNSFLSEGFQLMHKHKIPISGKLKFLEDFLKNDGWLPVSTLPCRQYSFYQFLGESVHDHLSSVVARDFFDQNLQSLNDVLNFAGYDKSDIKDAKEFDFSLFVAFIRKIETKKSNRKKLLLIDYIRSCEQRIVPDTKFGDVRRRKPFDVICPTCSKPMIDKGRMRRHALTHEASIESILAHRHYRSC</sequence>
<dbReference type="InParanoid" id="A0A1X2HU05"/>
<comment type="caution">
    <text evidence="3">The sequence shown here is derived from an EMBL/GenBank/DDBJ whole genome shotgun (WGS) entry which is preliminary data.</text>
</comment>
<dbReference type="STRING" id="13706.A0A1X2HU05"/>
<gene>
    <name evidence="3" type="ORF">BCR43DRAFT_482596</name>
</gene>
<dbReference type="InterPro" id="IPR013087">
    <property type="entry name" value="Znf_C2H2_type"/>
</dbReference>
<dbReference type="AlphaFoldDB" id="A0A1X2HU05"/>
<dbReference type="EMBL" id="MCGN01000001">
    <property type="protein sequence ID" value="ORZ03023.1"/>
    <property type="molecule type" value="Genomic_DNA"/>
</dbReference>
<feature type="region of interest" description="Disordered" evidence="1">
    <location>
        <begin position="1"/>
        <end position="51"/>
    </location>
</feature>
<accession>A0A1X2HU05</accession>
<feature type="compositionally biased region" description="Basic and acidic residues" evidence="1">
    <location>
        <begin position="12"/>
        <end position="33"/>
    </location>
</feature>
<dbReference type="Proteomes" id="UP000242180">
    <property type="component" value="Unassembled WGS sequence"/>
</dbReference>
<name>A0A1X2HU05_SYNRA</name>
<evidence type="ECO:0000256" key="1">
    <source>
        <dbReference type="SAM" id="MobiDB-lite"/>
    </source>
</evidence>
<organism evidence="3 4">
    <name type="scientific">Syncephalastrum racemosum</name>
    <name type="common">Filamentous fungus</name>
    <dbReference type="NCBI Taxonomy" id="13706"/>
    <lineage>
        <taxon>Eukaryota</taxon>
        <taxon>Fungi</taxon>
        <taxon>Fungi incertae sedis</taxon>
        <taxon>Mucoromycota</taxon>
        <taxon>Mucoromycotina</taxon>
        <taxon>Mucoromycetes</taxon>
        <taxon>Mucorales</taxon>
        <taxon>Syncephalastraceae</taxon>
        <taxon>Syncephalastrum</taxon>
    </lineage>
</organism>
<evidence type="ECO:0000313" key="3">
    <source>
        <dbReference type="EMBL" id="ORZ03023.1"/>
    </source>
</evidence>
<feature type="compositionally biased region" description="Polar residues" evidence="1">
    <location>
        <begin position="39"/>
        <end position="51"/>
    </location>
</feature>